<proteinExistence type="predicted"/>
<gene>
    <name evidence="1" type="ORF">OH76DRAFT_509122</name>
</gene>
<accession>A0A371DB86</accession>
<keyword evidence="2" id="KW-1185">Reference proteome</keyword>
<name>A0A371DB86_9APHY</name>
<evidence type="ECO:0000313" key="2">
    <source>
        <dbReference type="Proteomes" id="UP000256964"/>
    </source>
</evidence>
<dbReference type="AlphaFoldDB" id="A0A371DB86"/>
<evidence type="ECO:0000313" key="1">
    <source>
        <dbReference type="EMBL" id="RDX49732.1"/>
    </source>
</evidence>
<protein>
    <submittedName>
        <fullName evidence="1">Uncharacterized protein</fullName>
    </submittedName>
</protein>
<dbReference type="Proteomes" id="UP000256964">
    <property type="component" value="Unassembled WGS sequence"/>
</dbReference>
<sequence>MASRSISDVPEVFNEVFGYLDPDSYTDQEKIAEVRQALLNSALTCRHLAQPALNVLWTCLPSDEPLLDLLSTLGILILRVLEPDGNRIGPSRTFVDLSLSR</sequence>
<reference evidence="1 2" key="1">
    <citation type="journal article" date="2018" name="Biotechnol. Biofuels">
        <title>Integrative visual omics of the white-rot fungus Polyporus brumalis exposes the biotechnological potential of its oxidative enzymes for delignifying raw plant biomass.</title>
        <authorList>
            <person name="Miyauchi S."/>
            <person name="Rancon A."/>
            <person name="Drula E."/>
            <person name="Hage H."/>
            <person name="Chaduli D."/>
            <person name="Favel A."/>
            <person name="Grisel S."/>
            <person name="Henrissat B."/>
            <person name="Herpoel-Gimbert I."/>
            <person name="Ruiz-Duenas F.J."/>
            <person name="Chevret D."/>
            <person name="Hainaut M."/>
            <person name="Lin J."/>
            <person name="Wang M."/>
            <person name="Pangilinan J."/>
            <person name="Lipzen A."/>
            <person name="Lesage-Meessen L."/>
            <person name="Navarro D."/>
            <person name="Riley R."/>
            <person name="Grigoriev I.V."/>
            <person name="Zhou S."/>
            <person name="Raouche S."/>
            <person name="Rosso M.N."/>
        </authorList>
    </citation>
    <scope>NUCLEOTIDE SEQUENCE [LARGE SCALE GENOMIC DNA]</scope>
    <source>
        <strain evidence="1 2">BRFM 1820</strain>
    </source>
</reference>
<dbReference type="EMBL" id="KZ857403">
    <property type="protein sequence ID" value="RDX49732.1"/>
    <property type="molecule type" value="Genomic_DNA"/>
</dbReference>
<organism evidence="1 2">
    <name type="scientific">Lentinus brumalis</name>
    <dbReference type="NCBI Taxonomy" id="2498619"/>
    <lineage>
        <taxon>Eukaryota</taxon>
        <taxon>Fungi</taxon>
        <taxon>Dikarya</taxon>
        <taxon>Basidiomycota</taxon>
        <taxon>Agaricomycotina</taxon>
        <taxon>Agaricomycetes</taxon>
        <taxon>Polyporales</taxon>
        <taxon>Polyporaceae</taxon>
        <taxon>Lentinus</taxon>
    </lineage>
</organism>